<name>A0ABT8T9B3_9GAMM</name>
<feature type="domain" description="GGDEF" evidence="4">
    <location>
        <begin position="182"/>
        <end position="315"/>
    </location>
</feature>
<dbReference type="PANTHER" id="PTHR45138:SF9">
    <property type="entry name" value="DIGUANYLATE CYCLASE DGCM-RELATED"/>
    <property type="match status" value="1"/>
</dbReference>
<proteinExistence type="predicted"/>
<comment type="caution">
    <text evidence="5">The sequence shown here is derived from an EMBL/GenBank/DDBJ whole genome shotgun (WGS) entry which is preliminary data.</text>
</comment>
<dbReference type="SUPFAM" id="SSF55073">
    <property type="entry name" value="Nucleotide cyclase"/>
    <property type="match status" value="1"/>
</dbReference>
<organism evidence="5 6">
    <name type="scientific">Gilvimarinus algae</name>
    <dbReference type="NCBI Taxonomy" id="3058037"/>
    <lineage>
        <taxon>Bacteria</taxon>
        <taxon>Pseudomonadati</taxon>
        <taxon>Pseudomonadota</taxon>
        <taxon>Gammaproteobacteria</taxon>
        <taxon>Cellvibrionales</taxon>
        <taxon>Cellvibrionaceae</taxon>
        <taxon>Gilvimarinus</taxon>
    </lineage>
</organism>
<dbReference type="InterPro" id="IPR029787">
    <property type="entry name" value="Nucleotide_cyclase"/>
</dbReference>
<keyword evidence="5" id="KW-0808">Transferase</keyword>
<dbReference type="PROSITE" id="PS50113">
    <property type="entry name" value="PAC"/>
    <property type="match status" value="1"/>
</dbReference>
<dbReference type="Gene3D" id="3.30.70.270">
    <property type="match status" value="1"/>
</dbReference>
<dbReference type="SMART" id="SM00267">
    <property type="entry name" value="GGDEF"/>
    <property type="match status" value="1"/>
</dbReference>
<dbReference type="Gene3D" id="3.30.450.20">
    <property type="entry name" value="PAS domain"/>
    <property type="match status" value="1"/>
</dbReference>
<dbReference type="EMBL" id="JAULRT010000031">
    <property type="protein sequence ID" value="MDO3380705.1"/>
    <property type="molecule type" value="Genomic_DNA"/>
</dbReference>
<sequence length="315" mass="35451">MQPSSPGETKAQTDFDRSLLKAIQEASPDGILVVDARGHIVSYNRRFLETWRIDPEYLHLQKDADGTLTERALMGQALSQLRDPEVFLARVQELYASPDEEDYTEVALVDGRVVERHSVGLRGEDGLYLGRVWFFRDITPRKQLEAALRQSASFDPLTGQMNRRHFMDSAEEEFVRARRFAQPLALVMLDIDHFKPVNDQFGHAAGDFVLEVVCQRWSGILRSVDLLGRIGGEEFAALLPQSRAREAEAVARRLCEAVSEQPFEFEALSIRCTVSAGVAVLAADDRRVQDMMRRADDALYRAKAAGRNAVMGEKI</sequence>
<dbReference type="PROSITE" id="PS50887">
    <property type="entry name" value="GGDEF"/>
    <property type="match status" value="1"/>
</dbReference>
<dbReference type="InterPro" id="IPR000014">
    <property type="entry name" value="PAS"/>
</dbReference>
<dbReference type="SUPFAM" id="SSF55785">
    <property type="entry name" value="PYP-like sensor domain (PAS domain)"/>
    <property type="match status" value="1"/>
</dbReference>
<dbReference type="InterPro" id="IPR043128">
    <property type="entry name" value="Rev_trsase/Diguanyl_cyclase"/>
</dbReference>
<evidence type="ECO:0000313" key="6">
    <source>
        <dbReference type="Proteomes" id="UP001168380"/>
    </source>
</evidence>
<gene>
    <name evidence="5" type="ORF">QWI16_00885</name>
</gene>
<dbReference type="EC" id="2.7.7.65" evidence="1"/>
<dbReference type="Pfam" id="PF12860">
    <property type="entry name" value="PAS_7"/>
    <property type="match status" value="1"/>
</dbReference>
<dbReference type="Proteomes" id="UP001168380">
    <property type="component" value="Unassembled WGS sequence"/>
</dbReference>
<accession>A0ABT8T9B3</accession>
<evidence type="ECO:0000256" key="1">
    <source>
        <dbReference type="ARBA" id="ARBA00012528"/>
    </source>
</evidence>
<evidence type="ECO:0000259" key="4">
    <source>
        <dbReference type="PROSITE" id="PS50887"/>
    </source>
</evidence>
<reference evidence="5" key="1">
    <citation type="submission" date="2023-07" db="EMBL/GenBank/DDBJ databases">
        <title>Gilvimarinus algae sp. nov., isolated from the surface of Kelp.</title>
        <authorList>
            <person name="Sun Y.Y."/>
            <person name="Gong Y."/>
            <person name="Du Z.J."/>
        </authorList>
    </citation>
    <scope>NUCLEOTIDE SEQUENCE</scope>
    <source>
        <strain evidence="5">SDUM040014</strain>
    </source>
</reference>
<protein>
    <recommendedName>
        <fullName evidence="1">diguanylate cyclase</fullName>
        <ecNumber evidence="1">2.7.7.65</ecNumber>
    </recommendedName>
</protein>
<evidence type="ECO:0000313" key="5">
    <source>
        <dbReference type="EMBL" id="MDO3380705.1"/>
    </source>
</evidence>
<dbReference type="SMART" id="SM00091">
    <property type="entry name" value="PAS"/>
    <property type="match status" value="1"/>
</dbReference>
<dbReference type="CDD" id="cd01949">
    <property type="entry name" value="GGDEF"/>
    <property type="match status" value="1"/>
</dbReference>
<dbReference type="InterPro" id="IPR035965">
    <property type="entry name" value="PAS-like_dom_sf"/>
</dbReference>
<dbReference type="PANTHER" id="PTHR45138">
    <property type="entry name" value="REGULATORY COMPONENTS OF SENSORY TRANSDUCTION SYSTEM"/>
    <property type="match status" value="1"/>
</dbReference>
<dbReference type="Pfam" id="PF00990">
    <property type="entry name" value="GGDEF"/>
    <property type="match status" value="1"/>
</dbReference>
<dbReference type="InterPro" id="IPR050469">
    <property type="entry name" value="Diguanylate_Cyclase"/>
</dbReference>
<feature type="domain" description="PAC" evidence="3">
    <location>
        <begin position="99"/>
        <end position="150"/>
    </location>
</feature>
<dbReference type="RefSeq" id="WP_302710828.1">
    <property type="nucleotide sequence ID" value="NZ_JAULRT010000031.1"/>
</dbReference>
<dbReference type="InterPro" id="IPR000160">
    <property type="entry name" value="GGDEF_dom"/>
</dbReference>
<dbReference type="InterPro" id="IPR000700">
    <property type="entry name" value="PAS-assoc_C"/>
</dbReference>
<comment type="catalytic activity">
    <reaction evidence="2">
        <text>2 GTP = 3',3'-c-di-GMP + 2 diphosphate</text>
        <dbReference type="Rhea" id="RHEA:24898"/>
        <dbReference type="ChEBI" id="CHEBI:33019"/>
        <dbReference type="ChEBI" id="CHEBI:37565"/>
        <dbReference type="ChEBI" id="CHEBI:58805"/>
        <dbReference type="EC" id="2.7.7.65"/>
    </reaction>
</comment>
<keyword evidence="6" id="KW-1185">Reference proteome</keyword>
<dbReference type="GO" id="GO:0052621">
    <property type="term" value="F:diguanylate cyclase activity"/>
    <property type="evidence" value="ECO:0007669"/>
    <property type="project" value="UniProtKB-EC"/>
</dbReference>
<evidence type="ECO:0000259" key="3">
    <source>
        <dbReference type="PROSITE" id="PS50113"/>
    </source>
</evidence>
<evidence type="ECO:0000256" key="2">
    <source>
        <dbReference type="ARBA" id="ARBA00034247"/>
    </source>
</evidence>
<dbReference type="NCBIfam" id="TIGR00254">
    <property type="entry name" value="GGDEF"/>
    <property type="match status" value="1"/>
</dbReference>
<keyword evidence="5" id="KW-0548">Nucleotidyltransferase</keyword>